<dbReference type="SUPFAM" id="SSF53187">
    <property type="entry name" value="Zn-dependent exopeptidases"/>
    <property type="match status" value="1"/>
</dbReference>
<evidence type="ECO:0000256" key="4">
    <source>
        <dbReference type="ARBA" id="ARBA00022833"/>
    </source>
</evidence>
<dbReference type="GeneID" id="99245432"/>
<evidence type="ECO:0000259" key="5">
    <source>
        <dbReference type="Pfam" id="PF07687"/>
    </source>
</evidence>
<dbReference type="Proteomes" id="UP000428325">
    <property type="component" value="Chromosome"/>
</dbReference>
<proteinExistence type="predicted"/>
<dbReference type="EMBL" id="CP034345">
    <property type="protein sequence ID" value="QGX94015.1"/>
    <property type="molecule type" value="Genomic_DNA"/>
</dbReference>
<reference evidence="6 7" key="1">
    <citation type="submission" date="2018-12" db="EMBL/GenBank/DDBJ databases">
        <title>Complete genome sequence of Haloplanus rallus MBLA0036.</title>
        <authorList>
            <person name="Nam Y.-d."/>
            <person name="Kang J."/>
            <person name="Chung W.-H."/>
            <person name="Park Y.S."/>
        </authorList>
    </citation>
    <scope>NUCLEOTIDE SEQUENCE [LARGE SCALE GENOMIC DNA]</scope>
    <source>
        <strain evidence="6 7">MBLA0036</strain>
    </source>
</reference>
<name>A0A6B9F1A2_9EURY</name>
<keyword evidence="7" id="KW-1185">Reference proteome</keyword>
<comment type="cofactor">
    <cofactor evidence="1">
        <name>Zn(2+)</name>
        <dbReference type="ChEBI" id="CHEBI:29105"/>
    </cofactor>
</comment>
<evidence type="ECO:0000256" key="2">
    <source>
        <dbReference type="ARBA" id="ARBA00022723"/>
    </source>
</evidence>
<dbReference type="GO" id="GO:0046872">
    <property type="term" value="F:metal ion binding"/>
    <property type="evidence" value="ECO:0007669"/>
    <property type="project" value="UniProtKB-KW"/>
</dbReference>
<evidence type="ECO:0000256" key="3">
    <source>
        <dbReference type="ARBA" id="ARBA00022801"/>
    </source>
</evidence>
<dbReference type="Gene3D" id="3.30.70.360">
    <property type="match status" value="1"/>
</dbReference>
<dbReference type="InterPro" id="IPR036264">
    <property type="entry name" value="Bact_exopeptidase_dim_dom"/>
</dbReference>
<dbReference type="PROSITE" id="PS00759">
    <property type="entry name" value="ARGE_DAPE_CPG2_2"/>
    <property type="match status" value="1"/>
</dbReference>
<dbReference type="PANTHER" id="PTHR43808:SF31">
    <property type="entry name" value="N-ACETYL-L-CITRULLINE DEACETYLASE"/>
    <property type="match status" value="1"/>
</dbReference>
<dbReference type="Pfam" id="PF07687">
    <property type="entry name" value="M20_dimer"/>
    <property type="match status" value="1"/>
</dbReference>
<dbReference type="GO" id="GO:0006526">
    <property type="term" value="P:L-arginine biosynthetic process"/>
    <property type="evidence" value="ECO:0007669"/>
    <property type="project" value="TreeGrafter"/>
</dbReference>
<keyword evidence="4" id="KW-0862">Zinc</keyword>
<evidence type="ECO:0000313" key="6">
    <source>
        <dbReference type="EMBL" id="QGX94015.1"/>
    </source>
</evidence>
<keyword evidence="2" id="KW-0479">Metal-binding</keyword>
<dbReference type="Gene3D" id="3.40.630.10">
    <property type="entry name" value="Zn peptidases"/>
    <property type="match status" value="1"/>
</dbReference>
<dbReference type="InterPro" id="IPR050072">
    <property type="entry name" value="Peptidase_M20A"/>
</dbReference>
<dbReference type="OrthoDB" id="24854at2157"/>
<gene>
    <name evidence="6" type="ORF">EI982_04085</name>
</gene>
<dbReference type="RefSeq" id="WP_157688251.1">
    <property type="nucleotide sequence ID" value="NZ_CP034345.1"/>
</dbReference>
<feature type="domain" description="Peptidase M20 dimerisation" evidence="5">
    <location>
        <begin position="182"/>
        <end position="278"/>
    </location>
</feature>
<dbReference type="InterPro" id="IPR001261">
    <property type="entry name" value="ArgE/DapE_CS"/>
</dbReference>
<keyword evidence="3" id="KW-0378">Hydrolase</keyword>
<accession>A0A6B9F1A2</accession>
<dbReference type="SUPFAM" id="SSF55031">
    <property type="entry name" value="Bacterial exopeptidase dimerisation domain"/>
    <property type="match status" value="1"/>
</dbReference>
<organism evidence="6 7">
    <name type="scientific">Haloplanus rallus</name>
    <dbReference type="NCBI Taxonomy" id="1816183"/>
    <lineage>
        <taxon>Archaea</taxon>
        <taxon>Methanobacteriati</taxon>
        <taxon>Methanobacteriota</taxon>
        <taxon>Stenosarchaea group</taxon>
        <taxon>Halobacteria</taxon>
        <taxon>Halobacteriales</taxon>
        <taxon>Haloferacaceae</taxon>
        <taxon>Haloplanus</taxon>
    </lineage>
</organism>
<dbReference type="KEGG" id="hra:EI982_04085"/>
<sequence length="382" mass="41027">MVVYGDVAGASLGERVAETTADLVTYRTTEDRPGEIEACLSAVADFFADADVTVERYSHDDTPSLVVSLDGSLTPDVVFHGHLDVVPGADRLFTPRYVTEGELSGRGTADMKGGLAAMMHVVRDLSRTPDPPSLALMVVTDEERGGYDGARYLLEEVGYDPAFCITGEPNNLAGYMDIVHRQKGVIRIDLRATGDPAHAATPEQGESAIETLMAAYPAVDAAVDGVARDYDWEPTVNYGRIEGGTAVNQVADAARLQLDVRYPDAEARDSVLGALRDISDLSVESVGHGAPVDTAPDDPYVRGLQRHAERVLGREVDLVRKPHTSDLRHFATHGVPGVAFGPEGYGSHESYEYLVLDSLPDYCRTLAAFAADAPYSSSSRSQ</sequence>
<dbReference type="InterPro" id="IPR011650">
    <property type="entry name" value="Peptidase_M20_dimer"/>
</dbReference>
<evidence type="ECO:0000313" key="7">
    <source>
        <dbReference type="Proteomes" id="UP000428325"/>
    </source>
</evidence>
<dbReference type="Pfam" id="PF01546">
    <property type="entry name" value="Peptidase_M20"/>
    <property type="match status" value="1"/>
</dbReference>
<protein>
    <submittedName>
        <fullName evidence="6">M20 family peptidase</fullName>
    </submittedName>
</protein>
<dbReference type="AlphaFoldDB" id="A0A6B9F1A2"/>
<dbReference type="GO" id="GO:0008777">
    <property type="term" value="F:acetylornithine deacetylase activity"/>
    <property type="evidence" value="ECO:0007669"/>
    <property type="project" value="TreeGrafter"/>
</dbReference>
<dbReference type="PANTHER" id="PTHR43808">
    <property type="entry name" value="ACETYLORNITHINE DEACETYLASE"/>
    <property type="match status" value="1"/>
</dbReference>
<dbReference type="InterPro" id="IPR002933">
    <property type="entry name" value="Peptidase_M20"/>
</dbReference>
<evidence type="ECO:0000256" key="1">
    <source>
        <dbReference type="ARBA" id="ARBA00001947"/>
    </source>
</evidence>